<dbReference type="Pfam" id="PF02311">
    <property type="entry name" value="AraC_binding"/>
    <property type="match status" value="1"/>
</dbReference>
<accession>A0A2R5EJE3</accession>
<dbReference type="GO" id="GO:0003700">
    <property type="term" value="F:DNA-binding transcription factor activity"/>
    <property type="evidence" value="ECO:0007669"/>
    <property type="project" value="InterPro"/>
</dbReference>
<dbReference type="InterPro" id="IPR014710">
    <property type="entry name" value="RmlC-like_jellyroll"/>
</dbReference>
<evidence type="ECO:0000256" key="1">
    <source>
        <dbReference type="ARBA" id="ARBA00023015"/>
    </source>
</evidence>
<dbReference type="InterPro" id="IPR009057">
    <property type="entry name" value="Homeodomain-like_sf"/>
</dbReference>
<sequence>MNFFYIKVRLFHRLPAASVIRRNFDYNKGMNYLFEPVVFHGKPLILGSRTRTTDVFAGFYHWHPCCELLLVHEGTGSVIVGQKTYEMKPGRLFIFQPYQLHKVFASVSEETPYVRTIMFFQPHMFEQALRPFPSRHALLDRLWRKGEGESAIDLHGELSYLEHIIDRYNNRPLPSNPVAEEEDMTMLLLHYLEAISLQGSVAETAEYRPFTYSEQAMQWIEEHYAEDIGLEHIAEALHLSKFYLSRLFRRETGGSLSDYLIARRIKQACRLLHTTQYSVEHISAEVGYPNVSYFIRSFKTAMGTTPLQYRAAARKAGH</sequence>
<keyword evidence="2" id="KW-0238">DNA-binding</keyword>
<dbReference type="SUPFAM" id="SSF51215">
    <property type="entry name" value="Regulatory protein AraC"/>
    <property type="match status" value="1"/>
</dbReference>
<dbReference type="EMBL" id="BDQX01000054">
    <property type="protein sequence ID" value="GBG06750.1"/>
    <property type="molecule type" value="Genomic_DNA"/>
</dbReference>
<dbReference type="Gene3D" id="1.10.10.60">
    <property type="entry name" value="Homeodomain-like"/>
    <property type="match status" value="2"/>
</dbReference>
<proteinExistence type="predicted"/>
<evidence type="ECO:0000256" key="3">
    <source>
        <dbReference type="ARBA" id="ARBA00023163"/>
    </source>
</evidence>
<evidence type="ECO:0000259" key="4">
    <source>
        <dbReference type="PROSITE" id="PS01124"/>
    </source>
</evidence>
<dbReference type="AlphaFoldDB" id="A0A2R5EJE3"/>
<dbReference type="Proteomes" id="UP000245202">
    <property type="component" value="Unassembled WGS sequence"/>
</dbReference>
<name>A0A2R5EJE3_9BACL</name>
<evidence type="ECO:0000256" key="2">
    <source>
        <dbReference type="ARBA" id="ARBA00023125"/>
    </source>
</evidence>
<keyword evidence="1" id="KW-0805">Transcription regulation</keyword>
<dbReference type="PANTHER" id="PTHR43280">
    <property type="entry name" value="ARAC-FAMILY TRANSCRIPTIONAL REGULATOR"/>
    <property type="match status" value="1"/>
</dbReference>
<dbReference type="GO" id="GO:0043565">
    <property type="term" value="F:sequence-specific DNA binding"/>
    <property type="evidence" value="ECO:0007669"/>
    <property type="project" value="InterPro"/>
</dbReference>
<keyword evidence="3" id="KW-0804">Transcription</keyword>
<evidence type="ECO:0000313" key="6">
    <source>
        <dbReference type="Proteomes" id="UP000245202"/>
    </source>
</evidence>
<keyword evidence="6" id="KW-1185">Reference proteome</keyword>
<protein>
    <recommendedName>
        <fullName evidence="4">HTH araC/xylS-type domain-containing protein</fullName>
    </recommendedName>
</protein>
<gene>
    <name evidence="5" type="ORF">PAT3040_01286</name>
</gene>
<dbReference type="PRINTS" id="PR00032">
    <property type="entry name" value="HTHARAC"/>
</dbReference>
<dbReference type="Gene3D" id="2.60.120.10">
    <property type="entry name" value="Jelly Rolls"/>
    <property type="match status" value="1"/>
</dbReference>
<dbReference type="InterPro" id="IPR018060">
    <property type="entry name" value="HTH_AraC"/>
</dbReference>
<dbReference type="PANTHER" id="PTHR43280:SF28">
    <property type="entry name" value="HTH-TYPE TRANSCRIPTIONAL ACTIVATOR RHAS"/>
    <property type="match status" value="1"/>
</dbReference>
<dbReference type="InterPro" id="IPR037923">
    <property type="entry name" value="HTH-like"/>
</dbReference>
<dbReference type="SUPFAM" id="SSF46689">
    <property type="entry name" value="Homeodomain-like"/>
    <property type="match status" value="2"/>
</dbReference>
<organism evidence="5 6">
    <name type="scientific">Paenibacillus agaridevorans</name>
    <dbReference type="NCBI Taxonomy" id="171404"/>
    <lineage>
        <taxon>Bacteria</taxon>
        <taxon>Bacillati</taxon>
        <taxon>Bacillota</taxon>
        <taxon>Bacilli</taxon>
        <taxon>Bacillales</taxon>
        <taxon>Paenibacillaceae</taxon>
        <taxon>Paenibacillus</taxon>
    </lineage>
</organism>
<reference evidence="5 6" key="1">
    <citation type="submission" date="2017-08" db="EMBL/GenBank/DDBJ databases">
        <title>Substantial Increase in Enzyme Production by Combined Drug-Resistance Mutations in Paenibacillus agaridevorans.</title>
        <authorList>
            <person name="Tanaka Y."/>
            <person name="Funane K."/>
            <person name="Hosaka T."/>
            <person name="Shiwa Y."/>
            <person name="Fujita N."/>
            <person name="Miyazaki T."/>
            <person name="Yoshikawa H."/>
            <person name="Murakami K."/>
            <person name="Kasahara K."/>
            <person name="Inaoka T."/>
            <person name="Hiraga Y."/>
            <person name="Ochi K."/>
        </authorList>
    </citation>
    <scope>NUCLEOTIDE SEQUENCE [LARGE SCALE GENOMIC DNA]</scope>
    <source>
        <strain evidence="5 6">T-3040</strain>
    </source>
</reference>
<dbReference type="RefSeq" id="WP_108991939.1">
    <property type="nucleotide sequence ID" value="NZ_BDQX01000054.1"/>
</dbReference>
<evidence type="ECO:0000313" key="5">
    <source>
        <dbReference type="EMBL" id="GBG06750.1"/>
    </source>
</evidence>
<feature type="domain" description="HTH araC/xylS-type" evidence="4">
    <location>
        <begin position="214"/>
        <end position="312"/>
    </location>
</feature>
<dbReference type="InterPro" id="IPR003313">
    <property type="entry name" value="AraC-bd"/>
</dbReference>
<dbReference type="InterPro" id="IPR020449">
    <property type="entry name" value="Tscrpt_reg_AraC-type_HTH"/>
</dbReference>
<dbReference type="Pfam" id="PF12833">
    <property type="entry name" value="HTH_18"/>
    <property type="match status" value="1"/>
</dbReference>
<comment type="caution">
    <text evidence="5">The sequence shown here is derived from an EMBL/GenBank/DDBJ whole genome shotgun (WGS) entry which is preliminary data.</text>
</comment>
<dbReference type="SMART" id="SM00342">
    <property type="entry name" value="HTH_ARAC"/>
    <property type="match status" value="1"/>
</dbReference>
<dbReference type="PROSITE" id="PS01124">
    <property type="entry name" value="HTH_ARAC_FAMILY_2"/>
    <property type="match status" value="1"/>
</dbReference>